<dbReference type="EMBL" id="JBJVNI010000030">
    <property type="protein sequence ID" value="MFM9614953.1"/>
    <property type="molecule type" value="Genomic_DNA"/>
</dbReference>
<dbReference type="Pfam" id="PF09234">
    <property type="entry name" value="DUF1963"/>
    <property type="match status" value="1"/>
</dbReference>
<dbReference type="Proteomes" id="UP001631957">
    <property type="component" value="Unassembled WGS sequence"/>
</dbReference>
<proteinExistence type="predicted"/>
<name>A0ABW9I3N7_9ACTN</name>
<dbReference type="RefSeq" id="WP_409123795.1">
    <property type="nucleotide sequence ID" value="NZ_JBJVNI010000030.1"/>
</dbReference>
<accession>A0ABW9I3N7</accession>
<dbReference type="SUPFAM" id="SSF103032">
    <property type="entry name" value="Hypothetical protein YwqG"/>
    <property type="match status" value="1"/>
</dbReference>
<gene>
    <name evidence="1" type="ORF">ACKI18_40505</name>
</gene>
<dbReference type="Gene3D" id="2.30.320.10">
    <property type="entry name" value="YwqG-like"/>
    <property type="match status" value="1"/>
</dbReference>
<protein>
    <submittedName>
        <fullName evidence="1">DUF1963 domain-containing protein</fullName>
    </submittedName>
</protein>
<keyword evidence="2" id="KW-1185">Reference proteome</keyword>
<reference evidence="1 2" key="1">
    <citation type="submission" date="2024-12" db="EMBL/GenBank/DDBJ databases">
        <title>Forecasting of Potato common scab and diversities of Pathogenic streptomyces spp. in china.</title>
        <authorList>
            <person name="Handique U."/>
            <person name="Wu J."/>
        </authorList>
    </citation>
    <scope>NUCLEOTIDE SEQUENCE [LARGE SCALE GENOMIC DNA]</scope>
    <source>
        <strain evidence="1 2">ZRIMU1530</strain>
    </source>
</reference>
<comment type="caution">
    <text evidence="1">The sequence shown here is derived from an EMBL/GenBank/DDBJ whole genome shotgun (WGS) entry which is preliminary data.</text>
</comment>
<sequence>MDMGELIPELAPLALRTTVLSPTAGAPAVRESSVGGPLLWPRGEEWPYCAVRGHGVPPDDVRNPLGRVPMVPVVQLFAADVPEVVFPEGADVLQLVWCTLLHADDPEAAVLPRLYWRNSAEVLAGGVLLDAPAPQEGEYNEEFMPEPCTVSPTPVVEYPNWDMPEDVKPFVYPRIEEVEEQFGVYYTDVACALQTKAGGYPAWNQPSRWPSCGRGHRMEHLLSVTGDEELDMVMGDCGGVYLFVCRECPGWPYAYRYDC</sequence>
<dbReference type="InterPro" id="IPR035948">
    <property type="entry name" value="YwqG-like_sf"/>
</dbReference>
<organism evidence="1 2">
    <name type="scientific">Streptomyces niveiscabiei</name>
    <dbReference type="NCBI Taxonomy" id="164115"/>
    <lineage>
        <taxon>Bacteria</taxon>
        <taxon>Bacillati</taxon>
        <taxon>Actinomycetota</taxon>
        <taxon>Actinomycetes</taxon>
        <taxon>Kitasatosporales</taxon>
        <taxon>Streptomycetaceae</taxon>
        <taxon>Streptomyces</taxon>
    </lineage>
</organism>
<evidence type="ECO:0000313" key="2">
    <source>
        <dbReference type="Proteomes" id="UP001631957"/>
    </source>
</evidence>
<dbReference type="InterPro" id="IPR015315">
    <property type="entry name" value="DUF1963"/>
</dbReference>
<evidence type="ECO:0000313" key="1">
    <source>
        <dbReference type="EMBL" id="MFM9614953.1"/>
    </source>
</evidence>